<gene>
    <name evidence="2" type="primary">106091770</name>
</gene>
<accession>A0A1I8Q9V3</accession>
<evidence type="ECO:0000313" key="3">
    <source>
        <dbReference type="Proteomes" id="UP000095300"/>
    </source>
</evidence>
<organism evidence="2 3">
    <name type="scientific">Stomoxys calcitrans</name>
    <name type="common">Stable fly</name>
    <name type="synonym">Conops calcitrans</name>
    <dbReference type="NCBI Taxonomy" id="35570"/>
    <lineage>
        <taxon>Eukaryota</taxon>
        <taxon>Metazoa</taxon>
        <taxon>Ecdysozoa</taxon>
        <taxon>Arthropoda</taxon>
        <taxon>Hexapoda</taxon>
        <taxon>Insecta</taxon>
        <taxon>Pterygota</taxon>
        <taxon>Neoptera</taxon>
        <taxon>Endopterygota</taxon>
        <taxon>Diptera</taxon>
        <taxon>Brachycera</taxon>
        <taxon>Muscomorpha</taxon>
        <taxon>Muscoidea</taxon>
        <taxon>Muscidae</taxon>
        <taxon>Stomoxys</taxon>
    </lineage>
</organism>
<evidence type="ECO:0000313" key="2">
    <source>
        <dbReference type="EnsemblMetazoa" id="SCAU015235-PB"/>
    </source>
</evidence>
<keyword evidence="3" id="KW-1185">Reference proteome</keyword>
<reference evidence="2" key="1">
    <citation type="submission" date="2020-05" db="UniProtKB">
        <authorList>
            <consortium name="EnsemblMetazoa"/>
        </authorList>
    </citation>
    <scope>IDENTIFICATION</scope>
    <source>
        <strain evidence="2">USDA</strain>
    </source>
</reference>
<keyword evidence="1" id="KW-0472">Membrane</keyword>
<proteinExistence type="predicted"/>
<dbReference type="KEGG" id="scac:106091770"/>
<feature type="transmembrane region" description="Helical" evidence="1">
    <location>
        <begin position="6"/>
        <end position="24"/>
    </location>
</feature>
<dbReference type="AlphaFoldDB" id="A0A1I8Q9V3"/>
<keyword evidence="1" id="KW-1133">Transmembrane helix</keyword>
<dbReference type="VEuPathDB" id="VectorBase:SCAU015235"/>
<keyword evidence="1" id="KW-0812">Transmembrane</keyword>
<dbReference type="EnsemblMetazoa" id="SCAU015235-RB">
    <property type="protein sequence ID" value="SCAU015235-PB"/>
    <property type="gene ID" value="SCAU015235"/>
</dbReference>
<sequence length="98" mass="11214">MNTVIWVIVALKIFLVCWLIYILTERLKRKQQQNVVIIEEGPAPAAYAGAPVTQLPKDCQEFYNQQLYASPNMMPPPDMQQNFYTNQLPPSVAMMSPK</sequence>
<protein>
    <submittedName>
        <fullName evidence="2">Uncharacterized protein</fullName>
    </submittedName>
</protein>
<evidence type="ECO:0000256" key="1">
    <source>
        <dbReference type="SAM" id="Phobius"/>
    </source>
</evidence>
<dbReference type="OrthoDB" id="8037613at2759"/>
<dbReference type="Proteomes" id="UP000095300">
    <property type="component" value="Unassembled WGS sequence"/>
</dbReference>
<name>A0A1I8Q9V3_STOCA</name>